<dbReference type="GO" id="GO:0006351">
    <property type="term" value="P:DNA-templated transcription"/>
    <property type="evidence" value="ECO:0007669"/>
    <property type="project" value="UniProtKB-UniRule"/>
</dbReference>
<dbReference type="GO" id="GO:0000428">
    <property type="term" value="C:DNA-directed RNA polymerase complex"/>
    <property type="evidence" value="ECO:0007669"/>
    <property type="project" value="UniProtKB-KW"/>
</dbReference>
<keyword evidence="8" id="KW-0479">Metal-binding</keyword>
<evidence type="ECO:0000256" key="8">
    <source>
        <dbReference type="HAMAP-Rule" id="MF_01323"/>
    </source>
</evidence>
<proteinExistence type="inferred from homology"/>
<feature type="binding site" evidence="8">
    <location>
        <position position="69"/>
    </location>
    <ligand>
        <name>Zn(2+)</name>
        <dbReference type="ChEBI" id="CHEBI:29105"/>
    </ligand>
</feature>
<feature type="binding site" evidence="8">
    <location>
        <position position="90"/>
    </location>
    <ligand>
        <name>Zn(2+)</name>
        <dbReference type="ChEBI" id="CHEBI:29105"/>
    </ligand>
</feature>
<dbReference type="InterPro" id="IPR000722">
    <property type="entry name" value="RNA_pol_asu"/>
</dbReference>
<dbReference type="GeneID" id="27985130"/>
<feature type="binding site" evidence="8">
    <location>
        <position position="491"/>
    </location>
    <ligand>
        <name>Mg(2+)</name>
        <dbReference type="ChEBI" id="CHEBI:18420"/>
    </ligand>
</feature>
<evidence type="ECO:0000256" key="5">
    <source>
        <dbReference type="ARBA" id="ARBA00022695"/>
    </source>
</evidence>
<evidence type="ECO:0000256" key="2">
    <source>
        <dbReference type="ARBA" id="ARBA00007207"/>
    </source>
</evidence>
<geneLocation type="chloroplast" evidence="11"/>
<comment type="cofactor">
    <cofactor evidence="8">
        <name>Mg(2+)</name>
        <dbReference type="ChEBI" id="CHEBI:18420"/>
    </cofactor>
    <text evidence="8">Binds 1 Mg(2+) ion per subunit.</text>
</comment>
<evidence type="ECO:0000256" key="3">
    <source>
        <dbReference type="ARBA" id="ARBA00022478"/>
    </source>
</evidence>
<evidence type="ECO:0000256" key="1">
    <source>
        <dbReference type="ARBA" id="ARBA00004026"/>
    </source>
</evidence>
<dbReference type="InterPro" id="IPR044893">
    <property type="entry name" value="RNA_pol_Rpb1_clamp_domain"/>
</dbReference>
<keyword evidence="11" id="KW-0934">Plastid</keyword>
<feature type="binding site" evidence="8">
    <location>
        <position position="87"/>
    </location>
    <ligand>
        <name>Zn(2+)</name>
        <dbReference type="ChEBI" id="CHEBI:29105"/>
    </ligand>
</feature>
<dbReference type="Gene3D" id="1.10.40.90">
    <property type="match status" value="1"/>
</dbReference>
<gene>
    <name evidence="8 11" type="primary">rpoC1</name>
</gene>
<comment type="cofactor">
    <cofactor evidence="8">
        <name>Zn(2+)</name>
        <dbReference type="ChEBI" id="CHEBI:29105"/>
    </cofactor>
    <text evidence="8">Binds 1 Zn(2+) ion per subunit.</text>
</comment>
<dbReference type="InterPro" id="IPR034678">
    <property type="entry name" value="RNApol_RpoC1"/>
</dbReference>
<dbReference type="InterPro" id="IPR042102">
    <property type="entry name" value="RNA_pol_Rpb1_3_sf"/>
</dbReference>
<dbReference type="HAMAP" id="MF_01323">
    <property type="entry name" value="RNApol_bact_RpoC1"/>
    <property type="match status" value="1"/>
</dbReference>
<dbReference type="Pfam" id="PF00623">
    <property type="entry name" value="RNA_pol_Rpb1_2"/>
    <property type="match status" value="1"/>
</dbReference>
<keyword evidence="4 8" id="KW-0808">Transferase</keyword>
<evidence type="ECO:0000256" key="6">
    <source>
        <dbReference type="ARBA" id="ARBA00023163"/>
    </source>
</evidence>
<keyword evidence="3 8" id="KW-0240">DNA-directed RNA polymerase</keyword>
<keyword evidence="8" id="KW-0862">Zinc</keyword>
<comment type="similarity">
    <text evidence="2 8">Belongs to the RNA polymerase beta' chain family. RpoC1 subfamily.</text>
</comment>
<sequence length="669" mass="77553">MIHKKKYQYIQVEIASPEQIRSWAERVLPNGEIIGEVKKPYTLHYNSHKPEKDGLFCERIFGPVKSGICGCGKYQGIIKQGQESKFCKQCGVEFTDSKVRRYRMGYIRLACPVTHPWYLKRLPSHIGNLLRIPLKELEGLVYCDLFMPRPIARKPTLLRVHKMFNYDDQLWKELLPRFFSTKNFEFFQKREMATGGDAIHKKLSELNLEKIAFESYNDWEKLNIQESTGNLYEDRKIQRMKDLLVRRIKLAKYFLQAGIKPQWMLISILPVLPPELRPMIELGQGELITSDLNELYRRVIYRNNTLIGFLKKSSSTPVGLVIYQKRLVQEAVDALIDNRIGSQIMKDRNNRPYKSFSEIIEGKEGRFRQDLLGKRVDYSGRSVIVVGPFLSLHQCGLPREMAIELFQPFLIRTLIEKELAPNLRSAKTMIKNKEPIIWSILQESIKNHPILLNRAPTLHRLGIQAFQPILVKERAIQLHPLVCSGFNADFDGDQMAIHVPLSLEAQTEARLLMLAHGNLISPATGEPIAVPSQDMLLGIYILTLQNRQGIYNYFNNLNQNNYVNINFFSNYNDVIKLKEQTNINIHDSLWLKCNKTLEVTTLGQENTIEIQYDPSGLRYKIYDNWQIYEDQLNNVKSAYLLTTVGRVIFNQQLNESIQGALWGCKNKNY</sequence>
<dbReference type="GO" id="GO:0003899">
    <property type="term" value="F:DNA-directed RNA polymerase activity"/>
    <property type="evidence" value="ECO:0007669"/>
    <property type="project" value="UniProtKB-UniRule"/>
</dbReference>
<reference evidence="11" key="1">
    <citation type="journal article" date="2016" name="Front. Plant Sci.">
        <title>Comparative Chloroplast Genome Analyses of Streptophyte Green Algae Uncover Major Structural Alterations in the Klebsormidiophyceae, Coleochaetophyceae and Zygnematophyceae.</title>
        <authorList>
            <person name="Lemieux C."/>
            <person name="Otis C."/>
            <person name="Turmel M."/>
        </authorList>
    </citation>
    <scope>NUCLEOTIDE SEQUENCE</scope>
</reference>
<dbReference type="PANTHER" id="PTHR19376:SF54">
    <property type="entry name" value="DNA-DIRECTED RNA POLYMERASE SUBUNIT BETA"/>
    <property type="match status" value="1"/>
</dbReference>
<evidence type="ECO:0000259" key="10">
    <source>
        <dbReference type="SMART" id="SM00663"/>
    </source>
</evidence>
<feature type="binding site" evidence="8">
    <location>
        <position position="489"/>
    </location>
    <ligand>
        <name>Mg(2+)</name>
        <dbReference type="ChEBI" id="CHEBI:18420"/>
    </ligand>
</feature>
<dbReference type="Pfam" id="PF04983">
    <property type="entry name" value="RNA_pol_Rpb1_3"/>
    <property type="match status" value="1"/>
</dbReference>
<keyword evidence="11" id="KW-0150">Chloroplast</keyword>
<dbReference type="SMART" id="SM00663">
    <property type="entry name" value="RPOLA_N"/>
    <property type="match status" value="1"/>
</dbReference>
<comment type="subunit">
    <text evidence="8">In plastids the minimal PEP RNA polymerase catalytic core is composed of four subunits: alpha, beta, beta', and beta''. When a (nuclear-encoded) sigma factor is associated with the core the holoenzyme is formed, which can initiate transcription.</text>
</comment>
<protein>
    <recommendedName>
        <fullName evidence="8">DNA-directed RNA polymerase subunit beta'</fullName>
        <ecNumber evidence="8">2.7.7.6</ecNumber>
    </recommendedName>
    <alternativeName>
        <fullName evidence="8">PEP</fullName>
    </alternativeName>
    <alternativeName>
        <fullName evidence="8">Plastid-encoded RNA polymerase subunit beta'</fullName>
        <shortName evidence="8">RNA polymerase subunit beta'</shortName>
    </alternativeName>
</protein>
<dbReference type="Gene3D" id="1.10.274.100">
    <property type="entry name" value="RNA polymerase Rpb1, domain 3"/>
    <property type="match status" value="1"/>
</dbReference>
<dbReference type="EMBL" id="KU646493">
    <property type="protein sequence ID" value="ANI25709.1"/>
    <property type="molecule type" value="Genomic_DNA"/>
</dbReference>
<dbReference type="GO" id="GO:0003677">
    <property type="term" value="F:DNA binding"/>
    <property type="evidence" value="ECO:0007669"/>
    <property type="project" value="UniProtKB-UniRule"/>
</dbReference>
<accession>A0A191T5P2</accession>
<keyword evidence="5 8" id="KW-0548">Nucleotidyltransferase</keyword>
<feature type="domain" description="RNA polymerase N-terminal" evidence="10">
    <location>
        <begin position="262"/>
        <end position="543"/>
    </location>
</feature>
<dbReference type="EC" id="2.7.7.6" evidence="8"/>
<name>A0A191T5P2_COLSC</name>
<keyword evidence="6 8" id="KW-0804">Transcription</keyword>
<organism evidence="11">
    <name type="scientific">Coleochaete scutata</name>
    <dbReference type="NCBI Taxonomy" id="3125"/>
    <lineage>
        <taxon>Eukaryota</taxon>
        <taxon>Viridiplantae</taxon>
        <taxon>Streptophyta</taxon>
        <taxon>Coleochaetophyceae</taxon>
        <taxon>Coleochaetales</taxon>
        <taxon>Coleochaetaceae</taxon>
        <taxon>Coleochaete</taxon>
    </lineage>
</organism>
<dbReference type="PANTHER" id="PTHR19376">
    <property type="entry name" value="DNA-DIRECTED RNA POLYMERASE"/>
    <property type="match status" value="1"/>
</dbReference>
<dbReference type="InterPro" id="IPR007066">
    <property type="entry name" value="RNA_pol_Rpb1_3"/>
</dbReference>
<comment type="function">
    <text evidence="1 8 9">DNA-dependent RNA polymerase catalyzes the transcription of DNA into RNA using the four ribonucleoside triphosphates as substrates.</text>
</comment>
<evidence type="ECO:0000313" key="11">
    <source>
        <dbReference type="EMBL" id="ANI25709.1"/>
    </source>
</evidence>
<keyword evidence="8" id="KW-0460">Magnesium</keyword>
<dbReference type="GO" id="GO:0000287">
    <property type="term" value="F:magnesium ion binding"/>
    <property type="evidence" value="ECO:0007669"/>
    <property type="project" value="UniProtKB-UniRule"/>
</dbReference>
<dbReference type="RefSeq" id="YP_009258706.1">
    <property type="nucleotide sequence ID" value="NC_030358.1"/>
</dbReference>
<evidence type="ECO:0000256" key="9">
    <source>
        <dbReference type="RuleBase" id="RU004279"/>
    </source>
</evidence>
<dbReference type="Gene3D" id="4.10.860.120">
    <property type="entry name" value="RNA polymerase II, clamp domain"/>
    <property type="match status" value="1"/>
</dbReference>
<feature type="binding site" evidence="8">
    <location>
        <position position="71"/>
    </location>
    <ligand>
        <name>Zn(2+)</name>
        <dbReference type="ChEBI" id="CHEBI:29105"/>
    </ligand>
</feature>
<dbReference type="InterPro" id="IPR007080">
    <property type="entry name" value="RNA_pol_Rpb1_1"/>
</dbReference>
<comment type="catalytic activity">
    <reaction evidence="7 8 9">
        <text>RNA(n) + a ribonucleoside 5'-triphosphate = RNA(n+1) + diphosphate</text>
        <dbReference type="Rhea" id="RHEA:21248"/>
        <dbReference type="Rhea" id="RHEA-COMP:14527"/>
        <dbReference type="Rhea" id="RHEA-COMP:17342"/>
        <dbReference type="ChEBI" id="CHEBI:33019"/>
        <dbReference type="ChEBI" id="CHEBI:61557"/>
        <dbReference type="ChEBI" id="CHEBI:140395"/>
        <dbReference type="EC" id="2.7.7.6"/>
    </reaction>
</comment>
<comment type="subcellular location">
    <subcellularLocation>
        <location evidence="8">Plastid</location>
        <location evidence="8">Chloroplast</location>
    </subcellularLocation>
</comment>
<dbReference type="SUPFAM" id="SSF64484">
    <property type="entry name" value="beta and beta-prime subunits of DNA dependent RNA-polymerase"/>
    <property type="match status" value="1"/>
</dbReference>
<dbReference type="GO" id="GO:0008270">
    <property type="term" value="F:zinc ion binding"/>
    <property type="evidence" value="ECO:0007669"/>
    <property type="project" value="UniProtKB-UniRule"/>
</dbReference>
<evidence type="ECO:0000256" key="4">
    <source>
        <dbReference type="ARBA" id="ARBA00022679"/>
    </source>
</evidence>
<dbReference type="Gene3D" id="2.40.40.20">
    <property type="match status" value="1"/>
</dbReference>
<dbReference type="Pfam" id="PF04997">
    <property type="entry name" value="RNA_pol_Rpb1_1"/>
    <property type="match status" value="1"/>
</dbReference>
<evidence type="ECO:0000256" key="7">
    <source>
        <dbReference type="ARBA" id="ARBA00048552"/>
    </source>
</evidence>
<dbReference type="AlphaFoldDB" id="A0A191T5P2"/>
<feature type="binding site" evidence="8">
    <location>
        <position position="493"/>
    </location>
    <ligand>
        <name>Mg(2+)</name>
        <dbReference type="ChEBI" id="CHEBI:18420"/>
    </ligand>
</feature>
<dbReference type="InterPro" id="IPR045867">
    <property type="entry name" value="DNA-dir_RpoC_beta_prime"/>
</dbReference>
<dbReference type="InterPro" id="IPR006592">
    <property type="entry name" value="RNA_pol_N"/>
</dbReference>
<dbReference type="GO" id="GO:0009507">
    <property type="term" value="C:chloroplast"/>
    <property type="evidence" value="ECO:0007669"/>
    <property type="project" value="UniProtKB-SubCell"/>
</dbReference>